<dbReference type="Pfam" id="PF13489">
    <property type="entry name" value="Methyltransf_23"/>
    <property type="match status" value="1"/>
</dbReference>
<dbReference type="OrthoDB" id="9807911at2"/>
<evidence type="ECO:0000256" key="1">
    <source>
        <dbReference type="ARBA" id="ARBA00022603"/>
    </source>
</evidence>
<dbReference type="GeneID" id="68869842"/>
<keyword evidence="4" id="KW-0472">Membrane</keyword>
<dbReference type="GO" id="GO:0008168">
    <property type="term" value="F:methyltransferase activity"/>
    <property type="evidence" value="ECO:0007669"/>
    <property type="project" value="UniProtKB-KW"/>
</dbReference>
<dbReference type="AlphaFoldDB" id="A0A073IYH2"/>
<evidence type="ECO:0000256" key="3">
    <source>
        <dbReference type="ARBA" id="ARBA00022691"/>
    </source>
</evidence>
<dbReference type="GO" id="GO:0032259">
    <property type="term" value="P:methylation"/>
    <property type="evidence" value="ECO:0007669"/>
    <property type="project" value="UniProtKB-KW"/>
</dbReference>
<dbReference type="InterPro" id="IPR029063">
    <property type="entry name" value="SAM-dependent_MTases_sf"/>
</dbReference>
<proteinExistence type="predicted"/>
<evidence type="ECO:0000256" key="4">
    <source>
        <dbReference type="SAM" id="Phobius"/>
    </source>
</evidence>
<dbReference type="Proteomes" id="UP000027746">
    <property type="component" value="Unassembled WGS sequence"/>
</dbReference>
<dbReference type="CDD" id="cd02440">
    <property type="entry name" value="AdoMet_MTases"/>
    <property type="match status" value="1"/>
</dbReference>
<dbReference type="SUPFAM" id="SSF53335">
    <property type="entry name" value="S-adenosyl-L-methionine-dependent methyltransferases"/>
    <property type="match status" value="1"/>
</dbReference>
<dbReference type="Gene3D" id="3.40.50.150">
    <property type="entry name" value="Vaccinia Virus protein VP39"/>
    <property type="match status" value="1"/>
</dbReference>
<comment type="caution">
    <text evidence="5">The sequence shown here is derived from an EMBL/GenBank/DDBJ whole genome shotgun (WGS) entry which is preliminary data.</text>
</comment>
<protein>
    <submittedName>
        <fullName evidence="5">Methyltransferase type 11</fullName>
    </submittedName>
</protein>
<evidence type="ECO:0000313" key="6">
    <source>
        <dbReference type="Proteomes" id="UP000027746"/>
    </source>
</evidence>
<keyword evidence="1 5" id="KW-0489">Methyltransferase</keyword>
<accession>A0A073IYH2</accession>
<gene>
    <name evidence="5" type="ORF">SUH3_05040</name>
</gene>
<feature type="transmembrane region" description="Helical" evidence="4">
    <location>
        <begin position="117"/>
        <end position="140"/>
    </location>
</feature>
<keyword evidence="4" id="KW-1133">Transmembrane helix</keyword>
<dbReference type="PANTHER" id="PTHR43464:SF19">
    <property type="entry name" value="UBIQUINONE BIOSYNTHESIS O-METHYLTRANSFERASE, MITOCHONDRIAL"/>
    <property type="match status" value="1"/>
</dbReference>
<keyword evidence="3" id="KW-0949">S-adenosyl-L-methionine</keyword>
<name>A0A073IYH2_9RHOB</name>
<sequence length="203" mass="21246">MSSFLSKAFTARDSAETRTFYDDWASSYEAEITALGYATPARCAAALRKYAGETNAPVLDFGCGTGLAGQALKDAGFTVIDGVDLSAAMLAEAQAKDVYRSLTQIEPGQALPFADGAYALMAAVGVIGAGAAPAGALHTLMRKLPKGGKLVLTQNDHTLKDPAFRGALSEWTDCGAARLLFREDGPHLPGINLNATVYVIEKA</sequence>
<keyword evidence="2 5" id="KW-0808">Transferase</keyword>
<reference evidence="5 6" key="1">
    <citation type="submission" date="2014-01" db="EMBL/GenBank/DDBJ databases">
        <title>Sulfitobacter sp. H3 (MCCC 1A00686) Genome Sequencing.</title>
        <authorList>
            <person name="Lai Q."/>
            <person name="Hong Z."/>
        </authorList>
    </citation>
    <scope>NUCLEOTIDE SEQUENCE [LARGE SCALE GENOMIC DNA]</scope>
    <source>
        <strain evidence="5 6">H3</strain>
    </source>
</reference>
<dbReference type="PANTHER" id="PTHR43464">
    <property type="entry name" value="METHYLTRANSFERASE"/>
    <property type="match status" value="1"/>
</dbReference>
<evidence type="ECO:0000256" key="2">
    <source>
        <dbReference type="ARBA" id="ARBA00022679"/>
    </source>
</evidence>
<keyword evidence="4" id="KW-0812">Transmembrane</keyword>
<keyword evidence="6" id="KW-1185">Reference proteome</keyword>
<organism evidence="5 6">
    <name type="scientific">Pseudosulfitobacter pseudonitzschiae</name>
    <dbReference type="NCBI Taxonomy" id="1402135"/>
    <lineage>
        <taxon>Bacteria</taxon>
        <taxon>Pseudomonadati</taxon>
        <taxon>Pseudomonadota</taxon>
        <taxon>Alphaproteobacteria</taxon>
        <taxon>Rhodobacterales</taxon>
        <taxon>Roseobacteraceae</taxon>
        <taxon>Pseudosulfitobacter</taxon>
    </lineage>
</organism>
<dbReference type="RefSeq" id="WP_051694574.1">
    <property type="nucleotide sequence ID" value="NZ_CP054599.1"/>
</dbReference>
<dbReference type="EMBL" id="JAMD01000010">
    <property type="protein sequence ID" value="KEJ94789.1"/>
    <property type="molecule type" value="Genomic_DNA"/>
</dbReference>
<evidence type="ECO:0000313" key="5">
    <source>
        <dbReference type="EMBL" id="KEJ94789.1"/>
    </source>
</evidence>